<evidence type="ECO:0000256" key="7">
    <source>
        <dbReference type="PROSITE-ProRule" id="PRU01091"/>
    </source>
</evidence>
<protein>
    <recommendedName>
        <fullName evidence="1">Stage 0 sporulation protein A homolog</fullName>
    </recommendedName>
</protein>
<evidence type="ECO:0000256" key="6">
    <source>
        <dbReference type="PROSITE-ProRule" id="PRU00169"/>
    </source>
</evidence>
<dbReference type="Pfam" id="PF00072">
    <property type="entry name" value="Response_reg"/>
    <property type="match status" value="1"/>
</dbReference>
<feature type="domain" description="OmpR/PhoB-type" evidence="9">
    <location>
        <begin position="148"/>
        <end position="248"/>
    </location>
</feature>
<dbReference type="SMART" id="SM00448">
    <property type="entry name" value="REC"/>
    <property type="match status" value="1"/>
</dbReference>
<evidence type="ECO:0000313" key="10">
    <source>
        <dbReference type="EMBL" id="CUO34651.1"/>
    </source>
</evidence>
<feature type="domain" description="Response regulatory" evidence="8">
    <location>
        <begin position="26"/>
        <end position="139"/>
    </location>
</feature>
<feature type="modified residue" description="4-aspartylphosphate" evidence="6">
    <location>
        <position position="75"/>
    </location>
</feature>
<keyword evidence="4" id="KW-0804">Transcription</keyword>
<dbReference type="SMART" id="SM00862">
    <property type="entry name" value="Trans_reg_C"/>
    <property type="match status" value="1"/>
</dbReference>
<dbReference type="GO" id="GO:0000156">
    <property type="term" value="F:phosphorelay response regulator activity"/>
    <property type="evidence" value="ECO:0007669"/>
    <property type="project" value="TreeGrafter"/>
</dbReference>
<keyword evidence="2" id="KW-0805">Transcription regulation</keyword>
<dbReference type="InterPro" id="IPR001789">
    <property type="entry name" value="Sig_transdc_resp-reg_receiver"/>
</dbReference>
<dbReference type="InterPro" id="IPR011006">
    <property type="entry name" value="CheY-like_superfamily"/>
</dbReference>
<dbReference type="SUPFAM" id="SSF52172">
    <property type="entry name" value="CheY-like"/>
    <property type="match status" value="1"/>
</dbReference>
<dbReference type="CDD" id="cd00383">
    <property type="entry name" value="trans_reg_C"/>
    <property type="match status" value="1"/>
</dbReference>
<dbReference type="PANTHER" id="PTHR48111">
    <property type="entry name" value="REGULATOR OF RPOS"/>
    <property type="match status" value="1"/>
</dbReference>
<organism evidence="10 11">
    <name type="scientific">Clostridium disporicum</name>
    <dbReference type="NCBI Taxonomy" id="84024"/>
    <lineage>
        <taxon>Bacteria</taxon>
        <taxon>Bacillati</taxon>
        <taxon>Bacillota</taxon>
        <taxon>Clostridia</taxon>
        <taxon>Eubacteriales</taxon>
        <taxon>Clostridiaceae</taxon>
        <taxon>Clostridium</taxon>
    </lineage>
</organism>
<feature type="DNA-binding region" description="OmpR/PhoB-type" evidence="7">
    <location>
        <begin position="148"/>
        <end position="248"/>
    </location>
</feature>
<evidence type="ECO:0000256" key="1">
    <source>
        <dbReference type="ARBA" id="ARBA00018672"/>
    </source>
</evidence>
<dbReference type="AlphaFoldDB" id="A0A174EAF8"/>
<comment type="function">
    <text evidence="5">May play the central regulatory role in sporulation. It may be an element of the effector pathway responsible for the activation of sporulation genes in response to nutritional stress. Spo0A may act in concert with spo0H (a sigma factor) to control the expression of some genes that are critical to the sporulation process.</text>
</comment>
<accession>A0A174EAF8</accession>
<keyword evidence="3 7" id="KW-0238">DNA-binding</keyword>
<evidence type="ECO:0000259" key="8">
    <source>
        <dbReference type="PROSITE" id="PS50110"/>
    </source>
</evidence>
<dbReference type="CDD" id="cd17574">
    <property type="entry name" value="REC_OmpR"/>
    <property type="match status" value="1"/>
</dbReference>
<name>A0A174EAF8_9CLOT</name>
<dbReference type="GO" id="GO:0006355">
    <property type="term" value="P:regulation of DNA-templated transcription"/>
    <property type="evidence" value="ECO:0007669"/>
    <property type="project" value="InterPro"/>
</dbReference>
<gene>
    <name evidence="10" type="primary">yycF_1</name>
    <name evidence="10" type="ORF">ERS852470_02079</name>
</gene>
<dbReference type="Gene3D" id="1.10.10.10">
    <property type="entry name" value="Winged helix-like DNA-binding domain superfamily/Winged helix DNA-binding domain"/>
    <property type="match status" value="1"/>
</dbReference>
<dbReference type="InterPro" id="IPR001867">
    <property type="entry name" value="OmpR/PhoB-type_DNA-bd"/>
</dbReference>
<reference evidence="10 11" key="1">
    <citation type="submission" date="2015-09" db="EMBL/GenBank/DDBJ databases">
        <authorList>
            <consortium name="Pathogen Informatics"/>
        </authorList>
    </citation>
    <scope>NUCLEOTIDE SEQUENCE [LARGE SCALE GENOMIC DNA]</scope>
    <source>
        <strain evidence="10 11">2789STDY5834855</strain>
    </source>
</reference>
<dbReference type="InterPro" id="IPR036388">
    <property type="entry name" value="WH-like_DNA-bd_sf"/>
</dbReference>
<dbReference type="Gene3D" id="3.40.50.2300">
    <property type="match status" value="1"/>
</dbReference>
<dbReference type="Gene3D" id="6.10.250.690">
    <property type="match status" value="1"/>
</dbReference>
<sequence>MKRCLNAMNMLLIQEIQTKEMRALLNILVLEDEASVNRGITFSLEKAGYKVFSCETILEAKRLVQQQLVEILICDINLPDGNGLEFISWMRSKQNAYIICLTALDQELDQVMGYEAGADDYVTKPFSLSVLLLKIDAYCKRNIKSAQKKEIISGDICIYQDEMKIKVKEEIISLTKNEWKMLTLFLAHPKQILSKNQILENVFDIDGEYVDENTVAVNIRRLREKIKDNSTKPEYLKNVRGLGYVWDKEVR</sequence>
<dbReference type="Pfam" id="PF00486">
    <property type="entry name" value="Trans_reg_C"/>
    <property type="match status" value="1"/>
</dbReference>
<dbReference type="GO" id="GO:0005829">
    <property type="term" value="C:cytosol"/>
    <property type="evidence" value="ECO:0007669"/>
    <property type="project" value="TreeGrafter"/>
</dbReference>
<dbReference type="PANTHER" id="PTHR48111:SF73">
    <property type="entry name" value="ALKALINE PHOSPHATASE SYNTHESIS TRANSCRIPTIONAL REGULATORY PROTEIN PHOP"/>
    <property type="match status" value="1"/>
</dbReference>
<evidence type="ECO:0000256" key="5">
    <source>
        <dbReference type="ARBA" id="ARBA00024867"/>
    </source>
</evidence>
<keyword evidence="6" id="KW-0597">Phosphoprotein</keyword>
<dbReference type="Proteomes" id="UP000095558">
    <property type="component" value="Unassembled WGS sequence"/>
</dbReference>
<dbReference type="PROSITE" id="PS50110">
    <property type="entry name" value="RESPONSE_REGULATORY"/>
    <property type="match status" value="1"/>
</dbReference>
<evidence type="ECO:0000313" key="11">
    <source>
        <dbReference type="Proteomes" id="UP000095558"/>
    </source>
</evidence>
<evidence type="ECO:0000256" key="2">
    <source>
        <dbReference type="ARBA" id="ARBA00023015"/>
    </source>
</evidence>
<proteinExistence type="predicted"/>
<dbReference type="GO" id="GO:0000976">
    <property type="term" value="F:transcription cis-regulatory region binding"/>
    <property type="evidence" value="ECO:0007669"/>
    <property type="project" value="TreeGrafter"/>
</dbReference>
<dbReference type="PROSITE" id="PS51755">
    <property type="entry name" value="OMPR_PHOB"/>
    <property type="match status" value="1"/>
</dbReference>
<evidence type="ECO:0000256" key="4">
    <source>
        <dbReference type="ARBA" id="ARBA00023163"/>
    </source>
</evidence>
<dbReference type="EMBL" id="CYZV01000021">
    <property type="protein sequence ID" value="CUO34651.1"/>
    <property type="molecule type" value="Genomic_DNA"/>
</dbReference>
<dbReference type="GO" id="GO:0032993">
    <property type="term" value="C:protein-DNA complex"/>
    <property type="evidence" value="ECO:0007669"/>
    <property type="project" value="TreeGrafter"/>
</dbReference>
<evidence type="ECO:0000256" key="3">
    <source>
        <dbReference type="ARBA" id="ARBA00023125"/>
    </source>
</evidence>
<evidence type="ECO:0000259" key="9">
    <source>
        <dbReference type="PROSITE" id="PS51755"/>
    </source>
</evidence>
<dbReference type="InterPro" id="IPR039420">
    <property type="entry name" value="WalR-like"/>
</dbReference>